<reference evidence="7" key="2">
    <citation type="journal article" date="2021" name="Microorganisms">
        <title>Bacterial Dimethylsulfoniopropionate Biosynthesis in the East China Sea.</title>
        <authorList>
            <person name="Liu J."/>
            <person name="Zhang Y."/>
            <person name="Liu J."/>
            <person name="Zhong H."/>
            <person name="Williams B.T."/>
            <person name="Zheng Y."/>
            <person name="Curson A.R.J."/>
            <person name="Sun C."/>
            <person name="Sun H."/>
            <person name="Song D."/>
            <person name="Wagner Mackenzie B."/>
            <person name="Bermejo Martinez A."/>
            <person name="Todd J.D."/>
            <person name="Zhang X.H."/>
        </authorList>
    </citation>
    <scope>NUCLEOTIDE SEQUENCE</scope>
    <source>
        <strain evidence="7">AESS21</strain>
    </source>
</reference>
<comment type="cofactor">
    <cofactor evidence="1">
        <name>[4Fe-4S] cluster</name>
        <dbReference type="ChEBI" id="CHEBI:49883"/>
    </cofactor>
</comment>
<dbReference type="SFLD" id="SFLDS00029">
    <property type="entry name" value="Radical_SAM"/>
    <property type="match status" value="1"/>
</dbReference>
<dbReference type="EMBL" id="QTKU01000001">
    <property type="protein sequence ID" value="MBS8259077.1"/>
    <property type="molecule type" value="Genomic_DNA"/>
</dbReference>
<dbReference type="SFLD" id="SFLDG01082">
    <property type="entry name" value="B12-binding_domain_containing"/>
    <property type="match status" value="1"/>
</dbReference>
<dbReference type="PANTHER" id="PTHR43409">
    <property type="entry name" value="ANAEROBIC MAGNESIUM-PROTOPORPHYRIN IX MONOMETHYL ESTER CYCLASE-RELATED"/>
    <property type="match status" value="1"/>
</dbReference>
<evidence type="ECO:0000313" key="8">
    <source>
        <dbReference type="Proteomes" id="UP000705379"/>
    </source>
</evidence>
<sequence length="578" mass="63944">MNVVFPGAFLDELKYTSLTGVKVTLINMPIREQAKPNNPPLGPALLAARLREYGAEPTIIDLNIYRVRDEDAAKRGLEHGRTLTFEEAGGLISRTLNKVGSQHVIGLSGLITTLKWQTEIARMIKAVDPDAMLVSGGGLATQFRTDLFGWIPELDAVAHSEGDDVILKIAHDAKAIRDLGFEKAHLAGRLSPFLQGVIGGKPRFFYHGGRTPDLDALPFPAYDLLFEDVDGFPVLETYLSVPVWGGSAKNSSATSFEMKRSISTISSRGCPFACKFCFRGAQGERNYGVRSAEDLADEFIDYQERYGVDFIGLLDDNFMVSPKRISQLADILEPLAASGQLRWGAHGRLDEAADLRPDRHGGYRMADTLRVDEMARAGCVYIGFGAESASSKVLEDMGKGGFMLSSGMEKINGFEFPRAMTQGMRNTINAEIHGNCTWIMGYPGETLGDLQTSIAFIKWQQELVTEGMTPNTLEYDTAFESINTSVFTATAYPGTEMFEHPKVRSILTETFGLRFDPESRKPVADENFRTYVLELNDATKMITNNDGRPLNYSDISDDQFVEVRTMLDDRELDKVLSI</sequence>
<dbReference type="InterPro" id="IPR051198">
    <property type="entry name" value="BchE-like"/>
</dbReference>
<organism evidence="7 8">
    <name type="scientific">Roseibium polysiphoniae</name>
    <dbReference type="NCBI Taxonomy" id="2571221"/>
    <lineage>
        <taxon>Bacteria</taxon>
        <taxon>Pseudomonadati</taxon>
        <taxon>Pseudomonadota</taxon>
        <taxon>Alphaproteobacteria</taxon>
        <taxon>Hyphomicrobiales</taxon>
        <taxon>Stappiaceae</taxon>
        <taxon>Roseibium</taxon>
    </lineage>
</organism>
<dbReference type="InterPro" id="IPR006638">
    <property type="entry name" value="Elp3/MiaA/NifB-like_rSAM"/>
</dbReference>
<reference evidence="7" key="1">
    <citation type="submission" date="2018-08" db="EMBL/GenBank/DDBJ databases">
        <authorList>
            <person name="Jin W."/>
            <person name="Wang H."/>
            <person name="Yang Y."/>
            <person name="Li M."/>
            <person name="Liu J."/>
        </authorList>
    </citation>
    <scope>NUCLEOTIDE SEQUENCE</scope>
    <source>
        <strain evidence="7">AESS21</strain>
    </source>
</reference>
<dbReference type="Gene3D" id="3.80.30.20">
    <property type="entry name" value="tm_1862 like domain"/>
    <property type="match status" value="1"/>
</dbReference>
<dbReference type="InterPro" id="IPR058240">
    <property type="entry name" value="rSAM_sf"/>
</dbReference>
<dbReference type="GO" id="GO:0051536">
    <property type="term" value="F:iron-sulfur cluster binding"/>
    <property type="evidence" value="ECO:0007669"/>
    <property type="project" value="UniProtKB-KW"/>
</dbReference>
<keyword evidence="2" id="KW-0949">S-adenosyl-L-methionine</keyword>
<name>A0A944CAR9_9HYPH</name>
<feature type="domain" description="Radical SAM core" evidence="6">
    <location>
        <begin position="256"/>
        <end position="502"/>
    </location>
</feature>
<dbReference type="PANTHER" id="PTHR43409:SF7">
    <property type="entry name" value="BLL1977 PROTEIN"/>
    <property type="match status" value="1"/>
</dbReference>
<dbReference type="GO" id="GO:0046872">
    <property type="term" value="F:metal ion binding"/>
    <property type="evidence" value="ECO:0007669"/>
    <property type="project" value="UniProtKB-KW"/>
</dbReference>
<keyword evidence="5" id="KW-0411">Iron-sulfur</keyword>
<keyword evidence="4" id="KW-0408">Iron</keyword>
<dbReference type="PROSITE" id="PS51918">
    <property type="entry name" value="RADICAL_SAM"/>
    <property type="match status" value="1"/>
</dbReference>
<dbReference type="AlphaFoldDB" id="A0A944CAR9"/>
<evidence type="ECO:0000256" key="3">
    <source>
        <dbReference type="ARBA" id="ARBA00022723"/>
    </source>
</evidence>
<evidence type="ECO:0000313" key="7">
    <source>
        <dbReference type="EMBL" id="MBS8259077.1"/>
    </source>
</evidence>
<accession>A0A944CAR9</accession>
<dbReference type="GO" id="GO:0005829">
    <property type="term" value="C:cytosol"/>
    <property type="evidence" value="ECO:0007669"/>
    <property type="project" value="TreeGrafter"/>
</dbReference>
<dbReference type="Proteomes" id="UP000705379">
    <property type="component" value="Unassembled WGS sequence"/>
</dbReference>
<dbReference type="SMART" id="SM00729">
    <property type="entry name" value="Elp3"/>
    <property type="match status" value="1"/>
</dbReference>
<gene>
    <name evidence="7" type="ORF">DYI23_02495</name>
</gene>
<evidence type="ECO:0000256" key="4">
    <source>
        <dbReference type="ARBA" id="ARBA00023004"/>
    </source>
</evidence>
<dbReference type="InterPro" id="IPR023404">
    <property type="entry name" value="rSAM_horseshoe"/>
</dbReference>
<dbReference type="GO" id="GO:0003824">
    <property type="term" value="F:catalytic activity"/>
    <property type="evidence" value="ECO:0007669"/>
    <property type="project" value="InterPro"/>
</dbReference>
<evidence type="ECO:0000256" key="1">
    <source>
        <dbReference type="ARBA" id="ARBA00001966"/>
    </source>
</evidence>
<dbReference type="InterPro" id="IPR007197">
    <property type="entry name" value="rSAM"/>
</dbReference>
<keyword evidence="3" id="KW-0479">Metal-binding</keyword>
<evidence type="ECO:0000256" key="2">
    <source>
        <dbReference type="ARBA" id="ARBA00022691"/>
    </source>
</evidence>
<dbReference type="Pfam" id="PF04055">
    <property type="entry name" value="Radical_SAM"/>
    <property type="match status" value="1"/>
</dbReference>
<comment type="caution">
    <text evidence="7">The sequence shown here is derived from an EMBL/GenBank/DDBJ whole genome shotgun (WGS) entry which is preliminary data.</text>
</comment>
<protein>
    <submittedName>
        <fullName evidence="7">Radical SAM protein</fullName>
    </submittedName>
</protein>
<evidence type="ECO:0000259" key="6">
    <source>
        <dbReference type="PROSITE" id="PS51918"/>
    </source>
</evidence>
<dbReference type="SUPFAM" id="SSF102114">
    <property type="entry name" value="Radical SAM enzymes"/>
    <property type="match status" value="1"/>
</dbReference>
<evidence type="ECO:0000256" key="5">
    <source>
        <dbReference type="ARBA" id="ARBA00023014"/>
    </source>
</evidence>
<dbReference type="RefSeq" id="WP_213214755.1">
    <property type="nucleotide sequence ID" value="NZ_QTKU01000001.1"/>
</dbReference>
<proteinExistence type="predicted"/>